<gene>
    <name evidence="2" type="ORF">UV8b_03536</name>
</gene>
<dbReference type="KEGG" id="uvi:66064314"/>
<accession>A0A8E5HPJ5</accession>
<feature type="compositionally biased region" description="Basic and acidic residues" evidence="1">
    <location>
        <begin position="1"/>
        <end position="15"/>
    </location>
</feature>
<evidence type="ECO:0000256" key="1">
    <source>
        <dbReference type="SAM" id="MobiDB-lite"/>
    </source>
</evidence>
<evidence type="ECO:0000313" key="3">
    <source>
        <dbReference type="Proteomes" id="UP000027002"/>
    </source>
</evidence>
<dbReference type="Proteomes" id="UP000027002">
    <property type="component" value="Chromosome 3"/>
</dbReference>
<feature type="region of interest" description="Disordered" evidence="1">
    <location>
        <begin position="1"/>
        <end position="66"/>
    </location>
</feature>
<feature type="compositionally biased region" description="Low complexity" evidence="1">
    <location>
        <begin position="45"/>
        <end position="57"/>
    </location>
</feature>
<protein>
    <submittedName>
        <fullName evidence="2">Uncharacterized protein</fullName>
    </submittedName>
</protein>
<proteinExistence type="predicted"/>
<dbReference type="RefSeq" id="XP_042996968.1">
    <property type="nucleotide sequence ID" value="XM_043141034.1"/>
</dbReference>
<dbReference type="AlphaFoldDB" id="A0A8E5HPJ5"/>
<name>A0A8E5HPJ5_USTVR</name>
<dbReference type="EMBL" id="CP072755">
    <property type="protein sequence ID" value="QUC19295.1"/>
    <property type="molecule type" value="Genomic_DNA"/>
</dbReference>
<dbReference type="GeneID" id="66064314"/>
<evidence type="ECO:0000313" key="2">
    <source>
        <dbReference type="EMBL" id="QUC19295.1"/>
    </source>
</evidence>
<organism evidence="2 3">
    <name type="scientific">Ustilaginoidea virens</name>
    <name type="common">Rice false smut fungus</name>
    <name type="synonym">Villosiclava virens</name>
    <dbReference type="NCBI Taxonomy" id="1159556"/>
    <lineage>
        <taxon>Eukaryota</taxon>
        <taxon>Fungi</taxon>
        <taxon>Dikarya</taxon>
        <taxon>Ascomycota</taxon>
        <taxon>Pezizomycotina</taxon>
        <taxon>Sordariomycetes</taxon>
        <taxon>Hypocreomycetidae</taxon>
        <taxon>Hypocreales</taxon>
        <taxon>Clavicipitaceae</taxon>
        <taxon>Ustilaginoidea</taxon>
    </lineage>
</organism>
<sequence length="159" mass="17637">MPEFPVRQEESRARSPESGVQSPESRRGPVHFKSGTDLGDGSFYSDSAPASPVSPSSEQSRKTPALRWQQCGAETYLNRRHSQLRSGLLPTSAPAPASLPTTYTDIITSGVQKKRAYHIGRHDSMGLLPSISYQSFWLTVAYSHDNVIRTDNETAVYYF</sequence>
<reference evidence="2" key="1">
    <citation type="submission" date="2020-03" db="EMBL/GenBank/DDBJ databases">
        <title>A mixture of massive structural variations and highly conserved coding sequences in Ustilaginoidea virens genome.</title>
        <authorList>
            <person name="Zhang K."/>
            <person name="Zhao Z."/>
            <person name="Zhang Z."/>
            <person name="Li Y."/>
            <person name="Hsiang T."/>
            <person name="Sun W."/>
        </authorList>
    </citation>
    <scope>NUCLEOTIDE SEQUENCE</scope>
    <source>
        <strain evidence="2">UV-8b</strain>
    </source>
</reference>
<keyword evidence="3" id="KW-1185">Reference proteome</keyword>